<organism evidence="9 10">
    <name type="scientific">Halobacteroides halobius (strain ATCC 35273 / DSM 5150 / MD-1)</name>
    <dbReference type="NCBI Taxonomy" id="748449"/>
    <lineage>
        <taxon>Bacteria</taxon>
        <taxon>Bacillati</taxon>
        <taxon>Bacillota</taxon>
        <taxon>Clostridia</taxon>
        <taxon>Halanaerobiales</taxon>
        <taxon>Halobacteroidaceae</taxon>
        <taxon>Halobacteroides</taxon>
    </lineage>
</organism>
<evidence type="ECO:0000256" key="4">
    <source>
        <dbReference type="ARBA" id="ARBA00022519"/>
    </source>
</evidence>
<feature type="transmembrane region" description="Helical" evidence="8">
    <location>
        <begin position="223"/>
        <end position="242"/>
    </location>
</feature>
<dbReference type="CDD" id="cd06579">
    <property type="entry name" value="TM_PBP1_transp_AraH_like"/>
    <property type="match status" value="1"/>
</dbReference>
<evidence type="ECO:0000256" key="8">
    <source>
        <dbReference type="SAM" id="Phobius"/>
    </source>
</evidence>
<dbReference type="HOGENOM" id="CLU_028880_2_2_9"/>
<evidence type="ECO:0000256" key="6">
    <source>
        <dbReference type="ARBA" id="ARBA00022989"/>
    </source>
</evidence>
<evidence type="ECO:0000256" key="2">
    <source>
        <dbReference type="ARBA" id="ARBA00022448"/>
    </source>
</evidence>
<dbReference type="eggNOG" id="COG1172">
    <property type="taxonomic scope" value="Bacteria"/>
</dbReference>
<evidence type="ECO:0000256" key="5">
    <source>
        <dbReference type="ARBA" id="ARBA00022692"/>
    </source>
</evidence>
<dbReference type="STRING" id="748449.Halha_2510"/>
<feature type="transmembrane region" description="Helical" evidence="8">
    <location>
        <begin position="71"/>
        <end position="98"/>
    </location>
</feature>
<feature type="transmembrane region" description="Helical" evidence="8">
    <location>
        <begin position="262"/>
        <end position="291"/>
    </location>
</feature>
<keyword evidence="10" id="KW-1185">Reference proteome</keyword>
<evidence type="ECO:0000256" key="3">
    <source>
        <dbReference type="ARBA" id="ARBA00022475"/>
    </source>
</evidence>
<reference evidence="10" key="1">
    <citation type="submission" date="2012-02" db="EMBL/GenBank/DDBJ databases">
        <title>The complete genome of Halobacteroides halobius DSM 5150.</title>
        <authorList>
            <person name="Lucas S."/>
            <person name="Copeland A."/>
            <person name="Lapidus A."/>
            <person name="Glavina del Rio T."/>
            <person name="Dalin E."/>
            <person name="Tice H."/>
            <person name="Bruce D."/>
            <person name="Goodwin L."/>
            <person name="Pitluck S."/>
            <person name="Peters L."/>
            <person name="Mikhailova N."/>
            <person name="Gu W."/>
            <person name="Kyrpides N."/>
            <person name="Mavromatis K."/>
            <person name="Ivanova N."/>
            <person name="Brettin T."/>
            <person name="Detter J.C."/>
            <person name="Han C."/>
            <person name="Larimer F."/>
            <person name="Land M."/>
            <person name="Hauser L."/>
            <person name="Markowitz V."/>
            <person name="Cheng J.-F."/>
            <person name="Hugenholtz P."/>
            <person name="Woyke T."/>
            <person name="Wu D."/>
            <person name="Tindall B."/>
            <person name="Pomrenke H."/>
            <person name="Brambilla E."/>
            <person name="Klenk H.-P."/>
            <person name="Eisen J.A."/>
        </authorList>
    </citation>
    <scope>NUCLEOTIDE SEQUENCE [LARGE SCALE GENOMIC DNA]</scope>
    <source>
        <strain evidence="10">ATCC 35273 / DSM 5150 / MD-1</strain>
    </source>
</reference>
<name>L0KDE0_HALHC</name>
<proteinExistence type="predicted"/>
<dbReference type="GO" id="GO:0022857">
    <property type="term" value="F:transmembrane transporter activity"/>
    <property type="evidence" value="ECO:0007669"/>
    <property type="project" value="InterPro"/>
</dbReference>
<feature type="transmembrane region" description="Helical" evidence="8">
    <location>
        <begin position="134"/>
        <end position="152"/>
    </location>
</feature>
<keyword evidence="5 8" id="KW-0812">Transmembrane</keyword>
<evidence type="ECO:0000256" key="7">
    <source>
        <dbReference type="ARBA" id="ARBA00023136"/>
    </source>
</evidence>
<gene>
    <name evidence="9" type="ordered locus">Halha_2510</name>
</gene>
<dbReference type="KEGG" id="hhl:Halha_2510"/>
<comment type="subcellular location">
    <subcellularLocation>
        <location evidence="1">Cell membrane</location>
        <topology evidence="1">Multi-pass membrane protein</topology>
    </subcellularLocation>
</comment>
<dbReference type="PATRIC" id="fig|748449.3.peg.2432"/>
<dbReference type="InterPro" id="IPR001851">
    <property type="entry name" value="ABC_transp_permease"/>
</dbReference>
<keyword evidence="3" id="KW-1003">Cell membrane</keyword>
<feature type="transmembrane region" description="Helical" evidence="8">
    <location>
        <begin position="298"/>
        <end position="320"/>
    </location>
</feature>
<feature type="transmembrane region" description="Helical" evidence="8">
    <location>
        <begin position="164"/>
        <end position="194"/>
    </location>
</feature>
<dbReference type="PANTHER" id="PTHR32196:SF21">
    <property type="entry name" value="ABC TRANSPORTER PERMEASE PROTEIN YPHD-RELATED"/>
    <property type="match status" value="1"/>
</dbReference>
<dbReference type="EMBL" id="CP003359">
    <property type="protein sequence ID" value="AGB42384.1"/>
    <property type="molecule type" value="Genomic_DNA"/>
</dbReference>
<dbReference type="OrthoDB" id="9815820at2"/>
<keyword evidence="4" id="KW-0997">Cell inner membrane</keyword>
<protein>
    <submittedName>
        <fullName evidence="9">Permease component of ribose/xylose/arabinose/galactoside ABC-type transporters</fullName>
    </submittedName>
</protein>
<dbReference type="Pfam" id="PF02653">
    <property type="entry name" value="BPD_transp_2"/>
    <property type="match status" value="1"/>
</dbReference>
<accession>L0KDE0</accession>
<feature type="transmembrane region" description="Helical" evidence="8">
    <location>
        <begin position="30"/>
        <end position="50"/>
    </location>
</feature>
<keyword evidence="6 8" id="KW-1133">Transmembrane helix</keyword>
<sequence length="329" mass="34104">MSVEKSTVKENINGEGIEWKELLFDKLGPLLGLILLMGILSVASPYFLSISNLMNVAQQASINALIASGELLAILIAGIDLSVGSVLALSICVGGVAIKAGVSPLVGILIILATGALVGTINGLLLTKLNLPHPFISTLGMMNIARGLALIVTDSSPVSGFSDVITFIGVGQVGIVPFSVILVLIMAVIFYYFLNKTSLGRHIYAVGGNIEAARLSGINTDKVRTIVFTIAGLMAAMGGLVLMGRVNSAYPLAGLKYELNAIAAVIIGGASFFGGIGTIWGTMIGAMIIAVIRNGLNLLGVSADIQTVVIGVVIIAAVYVDVLRQRDNE</sequence>
<evidence type="ECO:0000313" key="10">
    <source>
        <dbReference type="Proteomes" id="UP000010880"/>
    </source>
</evidence>
<keyword evidence="2" id="KW-0813">Transport</keyword>
<feature type="transmembrane region" description="Helical" evidence="8">
    <location>
        <begin position="104"/>
        <end position="127"/>
    </location>
</feature>
<keyword evidence="7 8" id="KW-0472">Membrane</keyword>
<evidence type="ECO:0000256" key="1">
    <source>
        <dbReference type="ARBA" id="ARBA00004651"/>
    </source>
</evidence>
<dbReference type="AlphaFoldDB" id="L0KDE0"/>
<dbReference type="PANTHER" id="PTHR32196">
    <property type="entry name" value="ABC TRANSPORTER PERMEASE PROTEIN YPHD-RELATED-RELATED"/>
    <property type="match status" value="1"/>
</dbReference>
<dbReference type="GO" id="GO:0005886">
    <property type="term" value="C:plasma membrane"/>
    <property type="evidence" value="ECO:0007669"/>
    <property type="project" value="UniProtKB-SubCell"/>
</dbReference>
<dbReference type="Proteomes" id="UP000010880">
    <property type="component" value="Chromosome"/>
</dbReference>
<evidence type="ECO:0000313" key="9">
    <source>
        <dbReference type="EMBL" id="AGB42384.1"/>
    </source>
</evidence>
<dbReference type="RefSeq" id="WP_015328098.1">
    <property type="nucleotide sequence ID" value="NC_019978.1"/>
</dbReference>